<dbReference type="InterPro" id="IPR052829">
    <property type="entry name" value="N-acetyltransferase_domain"/>
</dbReference>
<dbReference type="CDD" id="cd04301">
    <property type="entry name" value="NAT_SF"/>
    <property type="match status" value="1"/>
</dbReference>
<proteinExistence type="predicted"/>
<keyword evidence="3" id="KW-1185">Reference proteome</keyword>
<accession>A0A162KPD1</accession>
<dbReference type="Gene3D" id="3.40.630.30">
    <property type="match status" value="1"/>
</dbReference>
<dbReference type="PANTHER" id="PTHR43259:SF1">
    <property type="entry name" value="N-ACETYLTRANSFERASE DOMAIN-CONTAINING PROTEIN"/>
    <property type="match status" value="1"/>
</dbReference>
<dbReference type="PANTHER" id="PTHR43259">
    <property type="entry name" value="SPT10P"/>
    <property type="match status" value="1"/>
</dbReference>
<dbReference type="AlphaFoldDB" id="A0A162KPD1"/>
<dbReference type="Pfam" id="PF00583">
    <property type="entry name" value="Acetyltransf_1"/>
    <property type="match status" value="1"/>
</dbReference>
<dbReference type="PROSITE" id="PS51186">
    <property type="entry name" value="GNAT"/>
    <property type="match status" value="1"/>
</dbReference>
<dbReference type="STRING" id="1763538.LPB68_13845"/>
<dbReference type="InterPro" id="IPR000182">
    <property type="entry name" value="GNAT_dom"/>
</dbReference>
<reference evidence="2 3" key="1">
    <citation type="submission" date="2016-02" db="EMBL/GenBank/DDBJ databases">
        <title>Paenibacillus sp. LPB0068, isolated from Crassostrea gigas.</title>
        <authorList>
            <person name="Shin S.-K."/>
            <person name="Yi H."/>
        </authorList>
    </citation>
    <scope>NUCLEOTIDE SEQUENCE [LARGE SCALE GENOMIC DNA]</scope>
    <source>
        <strain evidence="2 3">LPB0068</strain>
    </source>
</reference>
<keyword evidence="2" id="KW-0808">Transferase</keyword>
<comment type="caution">
    <text evidence="2">The sequence shown here is derived from an EMBL/GenBank/DDBJ whole genome shotgun (WGS) entry which is preliminary data.</text>
</comment>
<dbReference type="GO" id="GO:0016747">
    <property type="term" value="F:acyltransferase activity, transferring groups other than amino-acyl groups"/>
    <property type="evidence" value="ECO:0007669"/>
    <property type="project" value="InterPro"/>
</dbReference>
<evidence type="ECO:0000313" key="2">
    <source>
        <dbReference type="EMBL" id="OAB71723.1"/>
    </source>
</evidence>
<feature type="domain" description="N-acetyltransferase" evidence="1">
    <location>
        <begin position="2"/>
        <end position="156"/>
    </location>
</feature>
<dbReference type="SUPFAM" id="SSF55729">
    <property type="entry name" value="Acyl-CoA N-acyltransferases (Nat)"/>
    <property type="match status" value="1"/>
</dbReference>
<organism evidence="2 3">
    <name type="scientific">Paenibacillus crassostreae</name>
    <dbReference type="NCBI Taxonomy" id="1763538"/>
    <lineage>
        <taxon>Bacteria</taxon>
        <taxon>Bacillati</taxon>
        <taxon>Bacillota</taxon>
        <taxon>Bacilli</taxon>
        <taxon>Bacillales</taxon>
        <taxon>Paenibacillaceae</taxon>
        <taxon>Paenibacillus</taxon>
    </lineage>
</organism>
<name>A0A162KPD1_9BACL</name>
<dbReference type="InterPro" id="IPR016181">
    <property type="entry name" value="Acyl_CoA_acyltransferase"/>
</dbReference>
<dbReference type="Proteomes" id="UP000077134">
    <property type="component" value="Unassembled WGS sequence"/>
</dbReference>
<gene>
    <name evidence="2" type="ORF">PNBC_17045</name>
</gene>
<dbReference type="RefSeq" id="WP_232510279.1">
    <property type="nucleotide sequence ID" value="NZ_CP017770.1"/>
</dbReference>
<dbReference type="EMBL" id="LSFN01000036">
    <property type="protein sequence ID" value="OAB71723.1"/>
    <property type="molecule type" value="Genomic_DNA"/>
</dbReference>
<evidence type="ECO:0000259" key="1">
    <source>
        <dbReference type="PROSITE" id="PS51186"/>
    </source>
</evidence>
<evidence type="ECO:0000313" key="3">
    <source>
        <dbReference type="Proteomes" id="UP000077134"/>
    </source>
</evidence>
<sequence length="156" mass="17683">MVTLRGMNEQEYEVFVHQSAIDYAEDKVKAGTWVAEEALQLSVEEMQRFLPQGLNTPNTYLYAVVDPVLDIKVGYLWIHLTDGPLGRSAFIYDIAIHKDYQGKGYGTSTMSALEEEASRLRVDKISLHVFGHNKIAFGLYQKMGYQVTDISMSKQL</sequence>
<protein>
    <submittedName>
        <fullName evidence="2">GNAT family acetyltransferase</fullName>
    </submittedName>
</protein>